<dbReference type="EMBL" id="AM285309">
    <property type="protein sequence ID" value="CAK99173.1"/>
    <property type="molecule type" value="Genomic_DNA"/>
</dbReference>
<accession>Q14MV6</accession>
<dbReference type="AlphaFoldDB" id="Q14MV6"/>
<proteinExistence type="predicted"/>
<name>Q14MV6_SPICI</name>
<protein>
    <submittedName>
        <fullName evidence="1">Uncharacterized protein</fullName>
    </submittedName>
</protein>
<reference evidence="1" key="1">
    <citation type="journal article" date="2010" name="Appl. Environ. Microbiol.">
        <title>Partial chromosome sequence of Spiroplasma citri reveals extensive viral invasion and important gene decay.</title>
        <authorList>
            <person name="Carle P."/>
            <person name="Saillard C."/>
            <person name="Carrere N."/>
            <person name="Carrere S."/>
            <person name="Duret S."/>
            <person name="Eveillard S."/>
            <person name="Gaurivaud P."/>
            <person name="Gourgues G."/>
            <person name="Gouzy J."/>
            <person name="Salar P."/>
            <person name="Verdin E."/>
            <person name="Breton M."/>
            <person name="Blanchard A."/>
            <person name="Laigret F."/>
            <person name="Bove J.M."/>
            <person name="Renaudin J."/>
            <person name="Foissac X."/>
        </authorList>
    </citation>
    <scope>NUCLEOTIDE SEQUENCE</scope>
    <source>
        <strain evidence="1">GII3-3X</strain>
    </source>
</reference>
<sequence>MEKIKNKRYLLISKTEIIFGIDTELFYTLEEAENTAKNKKYFQTTIIDLEDKNIKWQWDK</sequence>
<evidence type="ECO:0000313" key="1">
    <source>
        <dbReference type="EMBL" id="CAK99173.1"/>
    </source>
</evidence>
<organism evidence="1">
    <name type="scientific">Spiroplasma citri</name>
    <dbReference type="NCBI Taxonomy" id="2133"/>
    <lineage>
        <taxon>Bacteria</taxon>
        <taxon>Bacillati</taxon>
        <taxon>Mycoplasmatota</taxon>
        <taxon>Mollicutes</taxon>
        <taxon>Entomoplasmatales</taxon>
        <taxon>Spiroplasmataceae</taxon>
        <taxon>Spiroplasma</taxon>
    </lineage>
</organism>
<gene>
    <name evidence="1" type="ORF">SPICI08_044</name>
</gene>